<evidence type="ECO:0000256" key="9">
    <source>
        <dbReference type="SAM" id="MobiDB-lite"/>
    </source>
</evidence>
<feature type="binding site" evidence="8">
    <location>
        <position position="332"/>
    </location>
    <ligand>
        <name>UDP-alpha-D-glucose</name>
        <dbReference type="ChEBI" id="CHEBI:58885"/>
    </ligand>
</feature>
<keyword evidence="4" id="KW-0812">Transmembrane</keyword>
<evidence type="ECO:0000256" key="2">
    <source>
        <dbReference type="ARBA" id="ARBA00022676"/>
    </source>
</evidence>
<dbReference type="PANTHER" id="PTHR13301">
    <property type="entry name" value="X-BOX TRANSCRIPTION FACTOR-RELATED"/>
    <property type="match status" value="1"/>
</dbReference>
<accession>A0A7J7NIH1</accession>
<organism evidence="10 11">
    <name type="scientific">Kingdonia uniflora</name>
    <dbReference type="NCBI Taxonomy" id="39325"/>
    <lineage>
        <taxon>Eukaryota</taxon>
        <taxon>Viridiplantae</taxon>
        <taxon>Streptophyta</taxon>
        <taxon>Embryophyta</taxon>
        <taxon>Tracheophyta</taxon>
        <taxon>Spermatophyta</taxon>
        <taxon>Magnoliopsida</taxon>
        <taxon>Ranunculales</taxon>
        <taxon>Circaeasteraceae</taxon>
        <taxon>Kingdonia</taxon>
    </lineage>
</organism>
<keyword evidence="2" id="KW-0328">Glycosyltransferase</keyword>
<reference evidence="10 11" key="1">
    <citation type="journal article" date="2020" name="IScience">
        <title>Genome Sequencing of the Endangered Kingdonia uniflora (Circaeasteraceae, Ranunculales) Reveals Potential Mechanisms of Evolutionary Specialization.</title>
        <authorList>
            <person name="Sun Y."/>
            <person name="Deng T."/>
            <person name="Zhang A."/>
            <person name="Moore M.J."/>
            <person name="Landis J.B."/>
            <person name="Lin N."/>
            <person name="Zhang H."/>
            <person name="Zhang X."/>
            <person name="Huang J."/>
            <person name="Zhang X."/>
            <person name="Sun H."/>
            <person name="Wang H."/>
        </authorList>
    </citation>
    <scope>NUCLEOTIDE SEQUENCE [LARGE SCALE GENOMIC DNA]</scope>
    <source>
        <strain evidence="10">TB1705</strain>
        <tissue evidence="10">Leaf</tissue>
    </source>
</reference>
<gene>
    <name evidence="10" type="ORF">GIB67_005648</name>
</gene>
<feature type="binding site" evidence="8">
    <location>
        <position position="361"/>
    </location>
    <ligand>
        <name>UDP-alpha-D-glucose</name>
        <dbReference type="ChEBI" id="CHEBI:58885"/>
    </ligand>
</feature>
<dbReference type="InterPro" id="IPR005150">
    <property type="entry name" value="Cellulose_synth"/>
</dbReference>
<keyword evidence="7" id="KW-0961">Cell wall biogenesis/degradation</keyword>
<keyword evidence="3" id="KW-0808">Transferase</keyword>
<keyword evidence="5" id="KW-1133">Transmembrane helix</keyword>
<feature type="compositionally biased region" description="Basic and acidic residues" evidence="9">
    <location>
        <begin position="158"/>
        <end position="168"/>
    </location>
</feature>
<evidence type="ECO:0000313" key="10">
    <source>
        <dbReference type="EMBL" id="KAF6166772.1"/>
    </source>
</evidence>
<proteinExistence type="predicted"/>
<evidence type="ECO:0000256" key="8">
    <source>
        <dbReference type="PIRSR" id="PIRSR605150-2"/>
    </source>
</evidence>
<name>A0A7J7NIH1_9MAGN</name>
<dbReference type="OrthoDB" id="72851at2759"/>
<dbReference type="GO" id="GO:0012505">
    <property type="term" value="C:endomembrane system"/>
    <property type="evidence" value="ECO:0007669"/>
    <property type="project" value="UniProtKB-SubCell"/>
</dbReference>
<dbReference type="GO" id="GO:0016760">
    <property type="term" value="F:cellulose synthase (UDP-forming) activity"/>
    <property type="evidence" value="ECO:0007669"/>
    <property type="project" value="InterPro"/>
</dbReference>
<evidence type="ECO:0000256" key="7">
    <source>
        <dbReference type="ARBA" id="ARBA00023316"/>
    </source>
</evidence>
<comment type="caution">
    <text evidence="10">The sequence shown here is derived from an EMBL/GenBank/DDBJ whole genome shotgun (WGS) entry which is preliminary data.</text>
</comment>
<keyword evidence="11" id="KW-1185">Reference proteome</keyword>
<feature type="binding site" evidence="8">
    <location>
        <position position="331"/>
    </location>
    <ligand>
        <name>UDP-alpha-D-glucose</name>
        <dbReference type="ChEBI" id="CHEBI:58885"/>
    </ligand>
</feature>
<evidence type="ECO:0000256" key="4">
    <source>
        <dbReference type="ARBA" id="ARBA00022692"/>
    </source>
</evidence>
<dbReference type="GO" id="GO:0071555">
    <property type="term" value="P:cell wall organization"/>
    <property type="evidence" value="ECO:0007669"/>
    <property type="project" value="UniProtKB-KW"/>
</dbReference>
<comment type="subcellular location">
    <subcellularLocation>
        <location evidence="1">Endomembrane system</location>
    </subcellularLocation>
</comment>
<dbReference type="AlphaFoldDB" id="A0A7J7NIH1"/>
<dbReference type="EMBL" id="JACGCM010000779">
    <property type="protein sequence ID" value="KAF6166772.1"/>
    <property type="molecule type" value="Genomic_DNA"/>
</dbReference>
<dbReference type="Proteomes" id="UP000541444">
    <property type="component" value="Unassembled WGS sequence"/>
</dbReference>
<dbReference type="GO" id="GO:0030244">
    <property type="term" value="P:cellulose biosynthetic process"/>
    <property type="evidence" value="ECO:0007669"/>
    <property type="project" value="InterPro"/>
</dbReference>
<feature type="region of interest" description="Disordered" evidence="9">
    <location>
        <begin position="158"/>
        <end position="198"/>
    </location>
</feature>
<evidence type="ECO:0000256" key="5">
    <source>
        <dbReference type="ARBA" id="ARBA00022989"/>
    </source>
</evidence>
<dbReference type="GO" id="GO:0016020">
    <property type="term" value="C:membrane"/>
    <property type="evidence" value="ECO:0007669"/>
    <property type="project" value="InterPro"/>
</dbReference>
<evidence type="ECO:0000256" key="6">
    <source>
        <dbReference type="ARBA" id="ARBA00023136"/>
    </source>
</evidence>
<evidence type="ECO:0000256" key="1">
    <source>
        <dbReference type="ARBA" id="ARBA00004308"/>
    </source>
</evidence>
<feature type="binding site" evidence="8">
    <location>
        <position position="325"/>
    </location>
    <ligand>
        <name>UDP-alpha-D-glucose</name>
        <dbReference type="ChEBI" id="CHEBI:58885"/>
    </ligand>
</feature>
<feature type="compositionally biased region" description="Basic and acidic residues" evidence="9">
    <location>
        <begin position="183"/>
        <end position="198"/>
    </location>
</feature>
<keyword evidence="6" id="KW-0472">Membrane</keyword>
<evidence type="ECO:0000313" key="11">
    <source>
        <dbReference type="Proteomes" id="UP000541444"/>
    </source>
</evidence>
<sequence>MLEVKLAKKEEELEEQRASFQAQYVGEYATTTTLKNFIDDLGYNPKTFEYFPLTTESAPVENMAQAMGIEVDLAGGGVGDNTMAFVAKGGGVGTSTIVGDDVFSGGADAIGLNPAVEGTGGVTVEKPVGGVSVATLESEESFVGCAPSWIEPVGKWLEHPRRQGKPGELRPGGGALGKRRLKRENGQRPRIAEEHPEYEPAEEPELCVIVRRGHDAGARSWVNCWLIRASWAAMPSMEFPAMAEVERSCRAVYFTGLSGGLAARRVCLRPCTSMVKVFLVLMLSSGAAHLSSTMAVSFDDSFKCSINLGRLRELSYYLVGIQVSSTVDPLKETPLVTTNTILSILVVDYPMDKVSCYVFDDGAAMLPFEALSETSEFANLFVFLSPSGGLGTDGNQLPRVVYVSREKRPEYNHHKKPSAMNALVWIGFKEPFMSGRDALSEDRGRFDAPKTMKSHLSRSCNCLPKWAYYGYCYSGNKKKKATKAKSDKKKRNSKIVKERTPVLALDDAKKSFEGTVFSKMF</sequence>
<evidence type="ECO:0000256" key="3">
    <source>
        <dbReference type="ARBA" id="ARBA00022679"/>
    </source>
</evidence>
<dbReference type="Pfam" id="PF03552">
    <property type="entry name" value="Cellulose_synt"/>
    <property type="match status" value="1"/>
</dbReference>
<protein>
    <submittedName>
        <fullName evidence="10">Uncharacterized protein</fullName>
    </submittedName>
</protein>